<sequence length="178" mass="21592">AAWNSPSFTTFPFSFSLVISWYTTFHTRIPYVYPHLNLPRQRPNDQVEELDPEKFYQASAKWWQEPWFKNAADRRSYQFLTRRLPCYFPWGYIIYRTVYKPESEELWPIVTERMAYQLNRGIECELDYPRELHKDESRPEQLIEESHKDVVISYPSRWDGASIEQVRGHFAVYLRNIK</sequence>
<evidence type="ECO:0000313" key="1">
    <source>
        <dbReference type="EMBL" id="KAJ5465849.1"/>
    </source>
</evidence>
<dbReference type="EMBL" id="JAPWDO010000006">
    <property type="protein sequence ID" value="KAJ5465849.1"/>
    <property type="molecule type" value="Genomic_DNA"/>
</dbReference>
<organism evidence="1 2">
    <name type="scientific">Penicillium desertorum</name>
    <dbReference type="NCBI Taxonomy" id="1303715"/>
    <lineage>
        <taxon>Eukaryota</taxon>
        <taxon>Fungi</taxon>
        <taxon>Dikarya</taxon>
        <taxon>Ascomycota</taxon>
        <taxon>Pezizomycotina</taxon>
        <taxon>Eurotiomycetes</taxon>
        <taxon>Eurotiomycetidae</taxon>
        <taxon>Eurotiales</taxon>
        <taxon>Aspergillaceae</taxon>
        <taxon>Penicillium</taxon>
    </lineage>
</organism>
<dbReference type="Proteomes" id="UP001147760">
    <property type="component" value="Unassembled WGS sequence"/>
</dbReference>
<keyword evidence="2" id="KW-1185">Reference proteome</keyword>
<accession>A0A9X0BIA7</accession>
<dbReference type="AlphaFoldDB" id="A0A9X0BIA7"/>
<protein>
    <submittedName>
        <fullName evidence="1">Uncharacterized protein</fullName>
    </submittedName>
</protein>
<name>A0A9X0BIA7_9EURO</name>
<comment type="caution">
    <text evidence="1">The sequence shown here is derived from an EMBL/GenBank/DDBJ whole genome shotgun (WGS) entry which is preliminary data.</text>
</comment>
<dbReference type="OrthoDB" id="6499973at2759"/>
<proteinExistence type="predicted"/>
<evidence type="ECO:0000313" key="2">
    <source>
        <dbReference type="Proteomes" id="UP001147760"/>
    </source>
</evidence>
<gene>
    <name evidence="1" type="ORF">N7530_009636</name>
</gene>
<reference evidence="1" key="1">
    <citation type="submission" date="2022-12" db="EMBL/GenBank/DDBJ databases">
        <authorList>
            <person name="Petersen C."/>
        </authorList>
    </citation>
    <scope>NUCLEOTIDE SEQUENCE</scope>
    <source>
        <strain evidence="1">IBT 17660</strain>
    </source>
</reference>
<reference evidence="1" key="2">
    <citation type="journal article" date="2023" name="IMA Fungus">
        <title>Comparative genomic study of the Penicillium genus elucidates a diverse pangenome and 15 lateral gene transfer events.</title>
        <authorList>
            <person name="Petersen C."/>
            <person name="Sorensen T."/>
            <person name="Nielsen M.R."/>
            <person name="Sondergaard T.E."/>
            <person name="Sorensen J.L."/>
            <person name="Fitzpatrick D.A."/>
            <person name="Frisvad J.C."/>
            <person name="Nielsen K.L."/>
        </authorList>
    </citation>
    <scope>NUCLEOTIDE SEQUENCE</scope>
    <source>
        <strain evidence="1">IBT 17660</strain>
    </source>
</reference>
<feature type="non-terminal residue" evidence="1">
    <location>
        <position position="1"/>
    </location>
</feature>